<feature type="non-terminal residue" evidence="1">
    <location>
        <position position="1"/>
    </location>
</feature>
<protein>
    <submittedName>
        <fullName evidence="1">3443_t:CDS:1</fullName>
    </submittedName>
</protein>
<dbReference type="EMBL" id="CAJVPW010034899">
    <property type="protein sequence ID" value="CAG8734568.1"/>
    <property type="molecule type" value="Genomic_DNA"/>
</dbReference>
<sequence length="44" mass="5119">TCRCKKFWSVGKPREIEAHIANNCSSATKDIRRYYLNLITSRTS</sequence>
<reference evidence="1" key="1">
    <citation type="submission" date="2021-06" db="EMBL/GenBank/DDBJ databases">
        <authorList>
            <person name="Kallberg Y."/>
            <person name="Tangrot J."/>
            <person name="Rosling A."/>
        </authorList>
    </citation>
    <scope>NUCLEOTIDE SEQUENCE</scope>
    <source>
        <strain evidence="1">28 12/20/2015</strain>
    </source>
</reference>
<name>A0ACA9Q273_9GLOM</name>
<gene>
    <name evidence="1" type="ORF">SPELUC_LOCUS13359</name>
</gene>
<organism evidence="1 2">
    <name type="scientific">Cetraspora pellucida</name>
    <dbReference type="NCBI Taxonomy" id="1433469"/>
    <lineage>
        <taxon>Eukaryota</taxon>
        <taxon>Fungi</taxon>
        <taxon>Fungi incertae sedis</taxon>
        <taxon>Mucoromycota</taxon>
        <taxon>Glomeromycotina</taxon>
        <taxon>Glomeromycetes</taxon>
        <taxon>Diversisporales</taxon>
        <taxon>Gigasporaceae</taxon>
        <taxon>Cetraspora</taxon>
    </lineage>
</organism>
<evidence type="ECO:0000313" key="1">
    <source>
        <dbReference type="EMBL" id="CAG8734568.1"/>
    </source>
</evidence>
<feature type="non-terminal residue" evidence="1">
    <location>
        <position position="44"/>
    </location>
</feature>
<comment type="caution">
    <text evidence="1">The sequence shown here is derived from an EMBL/GenBank/DDBJ whole genome shotgun (WGS) entry which is preliminary data.</text>
</comment>
<dbReference type="Proteomes" id="UP000789366">
    <property type="component" value="Unassembled WGS sequence"/>
</dbReference>
<proteinExistence type="predicted"/>
<keyword evidence="2" id="KW-1185">Reference proteome</keyword>
<evidence type="ECO:0000313" key="2">
    <source>
        <dbReference type="Proteomes" id="UP000789366"/>
    </source>
</evidence>
<accession>A0ACA9Q273</accession>